<evidence type="ECO:0000256" key="2">
    <source>
        <dbReference type="ARBA" id="ARBA00004191"/>
    </source>
</evidence>
<proteinExistence type="inferred from homology"/>
<organism evidence="7 8">
    <name type="scientific">Brassica rapa subsp. trilocularis</name>
    <dbReference type="NCBI Taxonomy" id="1813537"/>
    <lineage>
        <taxon>Eukaryota</taxon>
        <taxon>Viridiplantae</taxon>
        <taxon>Streptophyta</taxon>
        <taxon>Embryophyta</taxon>
        <taxon>Tracheophyta</taxon>
        <taxon>Spermatophyta</taxon>
        <taxon>Magnoliopsida</taxon>
        <taxon>eudicotyledons</taxon>
        <taxon>Gunneridae</taxon>
        <taxon>Pentapetalae</taxon>
        <taxon>rosids</taxon>
        <taxon>malvids</taxon>
        <taxon>Brassicales</taxon>
        <taxon>Brassicaceae</taxon>
        <taxon>Brassiceae</taxon>
        <taxon>Brassica</taxon>
    </lineage>
</organism>
<dbReference type="SUPFAM" id="SSF53098">
    <property type="entry name" value="Ribonuclease H-like"/>
    <property type="match status" value="1"/>
</dbReference>
<dbReference type="InterPro" id="IPR036397">
    <property type="entry name" value="RNaseH_sf"/>
</dbReference>
<keyword evidence="4" id="KW-0964">Secreted</keyword>
<evidence type="ECO:0000256" key="5">
    <source>
        <dbReference type="ARBA" id="ARBA00023316"/>
    </source>
</evidence>
<evidence type="ECO:0000256" key="1">
    <source>
        <dbReference type="ARBA" id="ARBA00003534"/>
    </source>
</evidence>
<evidence type="ECO:0000313" key="8">
    <source>
        <dbReference type="Proteomes" id="UP000823674"/>
    </source>
</evidence>
<evidence type="ECO:0000256" key="4">
    <source>
        <dbReference type="ARBA" id="ARBA00022512"/>
    </source>
</evidence>
<evidence type="ECO:0000256" key="3">
    <source>
        <dbReference type="ARBA" id="ARBA00005784"/>
    </source>
</evidence>
<comment type="caution">
    <text evidence="7">The sequence shown here is derived from an EMBL/GenBank/DDBJ whole genome shotgun (WGS) entry which is preliminary data.</text>
</comment>
<dbReference type="PANTHER" id="PTHR21562:SF121">
    <property type="entry name" value="PECTIN ACETYLESTERASE 7"/>
    <property type="match status" value="1"/>
</dbReference>
<comment type="function">
    <text evidence="1">Hydrolyzes acetyl esters in homogalacturonan regions of pectin. In type I primary cell wall, galacturonic acid residues of pectin can be acetylated at the O-2 and O-3 positions. Decreasing the degree of acetylation of pectin gels in vitro alters their physical properties.</text>
</comment>
<dbReference type="EMBL" id="JADBGQ010000001">
    <property type="protein sequence ID" value="KAG5413456.1"/>
    <property type="molecule type" value="Genomic_DNA"/>
</dbReference>
<protein>
    <recommendedName>
        <fullName evidence="6">RNase H type-1 domain-containing protein</fullName>
    </recommendedName>
</protein>
<dbReference type="InterPro" id="IPR044730">
    <property type="entry name" value="RNase_H-like_dom_plant"/>
</dbReference>
<keyword evidence="5" id="KW-0961">Cell wall biogenesis/degradation</keyword>
<evidence type="ECO:0000313" key="7">
    <source>
        <dbReference type="EMBL" id="KAG5413456.1"/>
    </source>
</evidence>
<name>A0ABQ7NSF8_BRACM</name>
<dbReference type="Pfam" id="PF13456">
    <property type="entry name" value="RVT_3"/>
    <property type="match status" value="1"/>
</dbReference>
<accession>A0ABQ7NSF8</accession>
<dbReference type="InterPro" id="IPR004963">
    <property type="entry name" value="PAE/NOTUM"/>
</dbReference>
<dbReference type="Proteomes" id="UP000823674">
    <property type="component" value="Chromosome A01"/>
</dbReference>
<reference evidence="7 8" key="1">
    <citation type="submission" date="2021-03" db="EMBL/GenBank/DDBJ databases">
        <authorList>
            <person name="King G.J."/>
            <person name="Bancroft I."/>
            <person name="Baten A."/>
            <person name="Bloomfield J."/>
            <person name="Borpatragohain P."/>
            <person name="He Z."/>
            <person name="Irish N."/>
            <person name="Irwin J."/>
            <person name="Liu K."/>
            <person name="Mauleon R.P."/>
            <person name="Moore J."/>
            <person name="Morris R."/>
            <person name="Ostergaard L."/>
            <person name="Wang B."/>
            <person name="Wells R."/>
        </authorList>
    </citation>
    <scope>NUCLEOTIDE SEQUENCE [LARGE SCALE GENOMIC DNA]</scope>
    <source>
        <strain evidence="7">R-o-18</strain>
        <tissue evidence="7">Leaf</tissue>
    </source>
</reference>
<comment type="subcellular location">
    <subcellularLocation>
        <location evidence="2">Secreted</location>
        <location evidence="2">Cell wall</location>
    </subcellularLocation>
</comment>
<sequence length="632" mass="68826">MTHFQQKTFIKPCWNLAPLDERFGISGLTDLRADWTELQAQMCLPPTGLSSSPIVPWIIWGLWKARNRYVFENFAGTPADILSQAIVAAKEWASAQEKKAKCSQKSPVQMSRELGTIARSDAAWSATTKNAGLGWTVTSREQRTMLKKGIGFTPSALVAEGLALKAAVGTCSFHRVKEVLFESDSNQLISAVNGNNPPLELYGIVEDIHIIASAFDDVVFGWISRERNEEADLLAKNALRLMGKLKQCWSSVLVLSMVVIGTGAVPITYLQSAVAKGAVCLDGSAPAYHFDKGFGSGVNNWIVHMEGGGWCTDVASCIKRKGTMKGSSKFMNKDFGFSGILGGKQNTNPDFYNWNRIKVRYCDGSSFTGNVEAVNPANKLFFRGARVWRAVIDDLMAKGMKNAQNAILSGCSAGALAAILHCDTFRAILPRTARVKCVSDAGYFIHGKDISGGSYIQSYYSKVVALHGSAKSLPISCTSKMKPELCFFPQYVVPSMRTPLFVINAAFDSWQIKNVLAPTGVDKRKEWANCKLDLKKCSAAQLRTVQGFRDQMMRALSPIHSTPSRGLFLDSCHAHCQGGSAASWSGAKGPQVANTKISKAVGNWFYGRSAFQKIDCPSPICNPTCPAISTDE</sequence>
<dbReference type="CDD" id="cd06222">
    <property type="entry name" value="RNase_H_like"/>
    <property type="match status" value="1"/>
</dbReference>
<keyword evidence="4" id="KW-0134">Cell wall</keyword>
<keyword evidence="8" id="KW-1185">Reference proteome</keyword>
<feature type="domain" description="RNase H type-1" evidence="6">
    <location>
        <begin position="120"/>
        <end position="238"/>
    </location>
</feature>
<dbReference type="InterPro" id="IPR012337">
    <property type="entry name" value="RNaseH-like_sf"/>
</dbReference>
<dbReference type="InterPro" id="IPR002156">
    <property type="entry name" value="RNaseH_domain"/>
</dbReference>
<dbReference type="Pfam" id="PF03283">
    <property type="entry name" value="PAE"/>
    <property type="match status" value="1"/>
</dbReference>
<gene>
    <name evidence="7" type="primary">A01p012040.1_BraROA</name>
    <name evidence="7" type="ORF">IGI04_001023</name>
</gene>
<dbReference type="Gene3D" id="3.30.420.10">
    <property type="entry name" value="Ribonuclease H-like superfamily/Ribonuclease H"/>
    <property type="match status" value="1"/>
</dbReference>
<evidence type="ECO:0000259" key="6">
    <source>
        <dbReference type="Pfam" id="PF13456"/>
    </source>
</evidence>
<dbReference type="PANTHER" id="PTHR21562">
    <property type="entry name" value="NOTUM-RELATED"/>
    <property type="match status" value="1"/>
</dbReference>
<comment type="similarity">
    <text evidence="3">Belongs to the pectinacetylesterase family.</text>
</comment>